<dbReference type="PRINTS" id="PR00253">
    <property type="entry name" value="GABAARECEPTR"/>
</dbReference>
<keyword evidence="3" id="KW-1003">Cell membrane</keyword>
<keyword evidence="9 19" id="KW-0472">Membrane</keyword>
<evidence type="ECO:0000256" key="9">
    <source>
        <dbReference type="ARBA" id="ARBA00023136"/>
    </source>
</evidence>
<feature type="transmembrane region" description="Helical" evidence="19">
    <location>
        <begin position="314"/>
        <end position="336"/>
    </location>
</feature>
<dbReference type="SUPFAM" id="SSF63712">
    <property type="entry name" value="Nicotinic receptor ligand binding domain-like"/>
    <property type="match status" value="1"/>
</dbReference>
<evidence type="ECO:0000256" key="3">
    <source>
        <dbReference type="ARBA" id="ARBA00022475"/>
    </source>
</evidence>
<evidence type="ECO:0000256" key="10">
    <source>
        <dbReference type="ARBA" id="ARBA00023157"/>
    </source>
</evidence>
<proteinExistence type="inferred from homology"/>
<comment type="similarity">
    <text evidence="1">Belongs to the ligand-gated ion channel (TC 1.A.9) family. Gamma-aminobutyric acid receptor (TC 1.A.9.5) subfamily.</text>
</comment>
<feature type="transmembrane region" description="Helical" evidence="19">
    <location>
        <begin position="342"/>
        <end position="361"/>
    </location>
</feature>
<dbReference type="PRINTS" id="PR01160">
    <property type="entry name" value="GABAARBETA"/>
</dbReference>
<dbReference type="EMBL" id="JBICBT010000917">
    <property type="protein sequence ID" value="KAL3093150.1"/>
    <property type="molecule type" value="Genomic_DNA"/>
</dbReference>
<evidence type="ECO:0000256" key="17">
    <source>
        <dbReference type="ARBA" id="ARBA00023303"/>
    </source>
</evidence>
<keyword evidence="12" id="KW-0869">Chloride channel</keyword>
<dbReference type="InterPro" id="IPR006029">
    <property type="entry name" value="Neurotrans-gated_channel_TM"/>
</dbReference>
<feature type="transmembrane region" description="Helical" evidence="19">
    <location>
        <begin position="373"/>
        <end position="394"/>
    </location>
</feature>
<accession>A0ABD2JR85</accession>
<dbReference type="InterPro" id="IPR002289">
    <property type="entry name" value="GABAAb_rcpt"/>
</dbReference>
<dbReference type="AlphaFoldDB" id="A0ABD2JR85"/>
<evidence type="ECO:0000256" key="7">
    <source>
        <dbReference type="ARBA" id="ARBA00023018"/>
    </source>
</evidence>
<feature type="region of interest" description="Disordered" evidence="20">
    <location>
        <begin position="446"/>
        <end position="479"/>
    </location>
</feature>
<evidence type="ECO:0000256" key="6">
    <source>
        <dbReference type="ARBA" id="ARBA00022989"/>
    </source>
</evidence>
<dbReference type="Gene3D" id="2.70.170.10">
    <property type="entry name" value="Neurotransmitter-gated ion-channel ligand-binding domain"/>
    <property type="match status" value="1"/>
</dbReference>
<evidence type="ECO:0000256" key="19">
    <source>
        <dbReference type="RuleBase" id="RU000687"/>
    </source>
</evidence>
<keyword evidence="13" id="KW-0325">Glycoprotein</keyword>
<protein>
    <submittedName>
        <fullName evidence="23">Uncharacterized protein</fullName>
    </submittedName>
</protein>
<evidence type="ECO:0000256" key="4">
    <source>
        <dbReference type="ARBA" id="ARBA00022692"/>
    </source>
</evidence>
<dbReference type="PANTHER" id="PTHR18945">
    <property type="entry name" value="NEUROTRANSMITTER GATED ION CHANNEL"/>
    <property type="match status" value="1"/>
</dbReference>
<gene>
    <name evidence="23" type="ORF">niasHT_022600</name>
</gene>
<keyword evidence="16" id="KW-1071">Ligand-gated ion channel</keyword>
<sequence>MKTLYASAEVFYHSQLIVLLFFINKVDFCRSTKSIDGTNSEFTENSDIDYGIVHIFHEKRPEGESTTDRPFFNFNERSRETTAEHGEQQQQERVTSKRRNCTNQVQIIDRLLNGTGYNKYRIPEENGVDVTIEFWLQAITSISEITNDFEMDIYINEMWLDPALNFEHMSPCKQNLTLSHQVLEKLWTPNSCFINSKVAQIHNSPFQNIFLMLYPNGTIWVNYRVRVKGPCAMDLTNFPMDIQMCHLIYESFNYNNQEVRMRWNSLNPTPVYPINTILLPDFNLVNIKAYLVVEPYPAGMWDELHVKLSFERRYVWYFMQAYVPTYLTIFISWVSFSLGSKAIPARTMLGVNALLAMIFQFGNIMRNLPRVSYVKAIDVWMLGAMFFIFCSLPVPSVVAAHLAQFPSGLLELAIVGFKVREMPPPHPRNKRTPPAGLIKCKKRWEENGGGPLEKEEQRRRNSADGAGRGEDLSPKFGGIRQSGEKRFMLPMDGDFVVRLHQRTPPLRFRFFNLLSVPSQVQAESIDKVSRIAFPTMFALFNIVYWSYYGRKAAETSAELHSSGGMMIQ</sequence>
<keyword evidence="24" id="KW-1185">Reference proteome</keyword>
<dbReference type="InterPro" id="IPR006028">
    <property type="entry name" value="GABAA/Glycine_rcpt"/>
</dbReference>
<dbReference type="InterPro" id="IPR006201">
    <property type="entry name" value="Neur_channel"/>
</dbReference>
<evidence type="ECO:0000256" key="14">
    <source>
        <dbReference type="ARBA" id="ARBA00023214"/>
    </source>
</evidence>
<dbReference type="GO" id="GO:0005230">
    <property type="term" value="F:extracellular ligand-gated monoatomic ion channel activity"/>
    <property type="evidence" value="ECO:0007669"/>
    <property type="project" value="UniProtKB-ARBA"/>
</dbReference>
<evidence type="ECO:0000256" key="13">
    <source>
        <dbReference type="ARBA" id="ARBA00023180"/>
    </source>
</evidence>
<keyword evidence="7" id="KW-0770">Synapse</keyword>
<comment type="caution">
    <text evidence="23">The sequence shown here is derived from an EMBL/GenBank/DDBJ whole genome shotgun (WGS) entry which is preliminary data.</text>
</comment>
<reference evidence="23 24" key="1">
    <citation type="submission" date="2024-10" db="EMBL/GenBank/DDBJ databases">
        <authorList>
            <person name="Kim D."/>
        </authorList>
    </citation>
    <scope>NUCLEOTIDE SEQUENCE [LARGE SCALE GENOMIC DNA]</scope>
    <source>
        <strain evidence="23">BH-2024</strain>
    </source>
</reference>
<keyword evidence="11" id="KW-0675">Receptor</keyword>
<dbReference type="Pfam" id="PF02931">
    <property type="entry name" value="Neur_chan_LBD"/>
    <property type="match status" value="1"/>
</dbReference>
<keyword evidence="10" id="KW-1015">Disulfide bond</keyword>
<keyword evidence="8 19" id="KW-0406">Ion transport</keyword>
<evidence type="ECO:0000313" key="23">
    <source>
        <dbReference type="EMBL" id="KAL3093150.1"/>
    </source>
</evidence>
<evidence type="ECO:0000259" key="21">
    <source>
        <dbReference type="Pfam" id="PF02931"/>
    </source>
</evidence>
<evidence type="ECO:0000256" key="12">
    <source>
        <dbReference type="ARBA" id="ARBA00023173"/>
    </source>
</evidence>
<evidence type="ECO:0000256" key="5">
    <source>
        <dbReference type="ARBA" id="ARBA00022729"/>
    </source>
</evidence>
<evidence type="ECO:0000259" key="22">
    <source>
        <dbReference type="Pfam" id="PF02932"/>
    </source>
</evidence>
<feature type="compositionally biased region" description="Basic and acidic residues" evidence="20">
    <location>
        <begin position="452"/>
        <end position="473"/>
    </location>
</feature>
<evidence type="ECO:0000256" key="8">
    <source>
        <dbReference type="ARBA" id="ARBA00023065"/>
    </source>
</evidence>
<dbReference type="GO" id="GO:0045211">
    <property type="term" value="C:postsynaptic membrane"/>
    <property type="evidence" value="ECO:0007669"/>
    <property type="project" value="UniProtKB-SubCell"/>
</dbReference>
<dbReference type="InterPro" id="IPR018000">
    <property type="entry name" value="Neurotransmitter_ion_chnl_CS"/>
</dbReference>
<comment type="subcellular location">
    <subcellularLocation>
        <location evidence="18">Postsynaptic cell membrane</location>
        <topology evidence="18">Multi-pass membrane protein</topology>
    </subcellularLocation>
</comment>
<dbReference type="InterPro" id="IPR036734">
    <property type="entry name" value="Neur_chan_lig-bd_sf"/>
</dbReference>
<dbReference type="SUPFAM" id="SSF90112">
    <property type="entry name" value="Neurotransmitter-gated ion-channel transmembrane pore"/>
    <property type="match status" value="1"/>
</dbReference>
<keyword evidence="2 19" id="KW-0813">Transport</keyword>
<dbReference type="CDD" id="cd18990">
    <property type="entry name" value="LGIC_ECD_GABAAR"/>
    <property type="match status" value="1"/>
</dbReference>
<dbReference type="InterPro" id="IPR006202">
    <property type="entry name" value="Neur_chan_lig-bd"/>
</dbReference>
<dbReference type="Pfam" id="PF02932">
    <property type="entry name" value="Neur_chan_memb"/>
    <property type="match status" value="1"/>
</dbReference>
<evidence type="ECO:0000256" key="1">
    <source>
        <dbReference type="ARBA" id="ARBA00010180"/>
    </source>
</evidence>
<dbReference type="CDD" id="cd19049">
    <property type="entry name" value="LGIC_TM_anion"/>
    <property type="match status" value="1"/>
</dbReference>
<evidence type="ECO:0000256" key="20">
    <source>
        <dbReference type="SAM" id="MobiDB-lite"/>
    </source>
</evidence>
<evidence type="ECO:0000256" key="2">
    <source>
        <dbReference type="ARBA" id="ARBA00022448"/>
    </source>
</evidence>
<keyword evidence="14" id="KW-0868">Chloride</keyword>
<evidence type="ECO:0000256" key="18">
    <source>
        <dbReference type="ARBA" id="ARBA00034104"/>
    </source>
</evidence>
<keyword evidence="15" id="KW-0628">Postsynaptic cell membrane</keyword>
<dbReference type="InterPro" id="IPR038050">
    <property type="entry name" value="Neuro_actylchol_rec"/>
</dbReference>
<organism evidence="23 24">
    <name type="scientific">Heterodera trifolii</name>
    <dbReference type="NCBI Taxonomy" id="157864"/>
    <lineage>
        <taxon>Eukaryota</taxon>
        <taxon>Metazoa</taxon>
        <taxon>Ecdysozoa</taxon>
        <taxon>Nematoda</taxon>
        <taxon>Chromadorea</taxon>
        <taxon>Rhabditida</taxon>
        <taxon>Tylenchina</taxon>
        <taxon>Tylenchomorpha</taxon>
        <taxon>Tylenchoidea</taxon>
        <taxon>Heteroderidae</taxon>
        <taxon>Heteroderinae</taxon>
        <taxon>Heterodera</taxon>
    </lineage>
</organism>
<dbReference type="GO" id="GO:0034707">
    <property type="term" value="C:chloride channel complex"/>
    <property type="evidence" value="ECO:0007669"/>
    <property type="project" value="UniProtKB-KW"/>
</dbReference>
<evidence type="ECO:0000313" key="24">
    <source>
        <dbReference type="Proteomes" id="UP001620626"/>
    </source>
</evidence>
<dbReference type="PROSITE" id="PS00236">
    <property type="entry name" value="NEUROTR_ION_CHANNEL"/>
    <property type="match status" value="1"/>
</dbReference>
<dbReference type="PRINTS" id="PR00252">
    <property type="entry name" value="NRIONCHANNEL"/>
</dbReference>
<feature type="transmembrane region" description="Helical" evidence="19">
    <location>
        <begin position="6"/>
        <end position="23"/>
    </location>
</feature>
<evidence type="ECO:0000256" key="15">
    <source>
        <dbReference type="ARBA" id="ARBA00023257"/>
    </source>
</evidence>
<dbReference type="Proteomes" id="UP001620626">
    <property type="component" value="Unassembled WGS sequence"/>
</dbReference>
<keyword evidence="17 19" id="KW-0407">Ion channel</keyword>
<dbReference type="InterPro" id="IPR036719">
    <property type="entry name" value="Neuro-gated_channel_TM_sf"/>
</dbReference>
<keyword evidence="6 19" id="KW-1133">Transmembrane helix</keyword>
<feature type="region of interest" description="Disordered" evidence="20">
    <location>
        <begin position="79"/>
        <end position="98"/>
    </location>
</feature>
<dbReference type="Gene3D" id="1.20.58.390">
    <property type="entry name" value="Neurotransmitter-gated ion-channel transmembrane domain"/>
    <property type="match status" value="1"/>
</dbReference>
<name>A0ABD2JR85_9BILA</name>
<keyword evidence="5" id="KW-0732">Signal</keyword>
<feature type="domain" description="Neurotransmitter-gated ion-channel ligand-binding" evidence="21">
    <location>
        <begin position="106"/>
        <end position="313"/>
    </location>
</feature>
<feature type="domain" description="Neurotransmitter-gated ion-channel transmembrane" evidence="22">
    <location>
        <begin position="322"/>
        <end position="394"/>
    </location>
</feature>
<evidence type="ECO:0000256" key="11">
    <source>
        <dbReference type="ARBA" id="ARBA00023170"/>
    </source>
</evidence>
<dbReference type="GO" id="GO:0005254">
    <property type="term" value="F:chloride channel activity"/>
    <property type="evidence" value="ECO:0007669"/>
    <property type="project" value="UniProtKB-KW"/>
</dbReference>
<evidence type="ECO:0000256" key="16">
    <source>
        <dbReference type="ARBA" id="ARBA00023286"/>
    </source>
</evidence>
<keyword evidence="4 19" id="KW-0812">Transmembrane</keyword>